<accession>A0A7J6WRQ9</accession>
<proteinExistence type="predicted"/>
<evidence type="ECO:0000313" key="1">
    <source>
        <dbReference type="EMBL" id="KAF5198802.1"/>
    </source>
</evidence>
<dbReference type="EMBL" id="JABWDY010012807">
    <property type="protein sequence ID" value="KAF5198802.1"/>
    <property type="molecule type" value="Genomic_DNA"/>
</dbReference>
<organism evidence="1 2">
    <name type="scientific">Thalictrum thalictroides</name>
    <name type="common">Rue-anemone</name>
    <name type="synonym">Anemone thalictroides</name>
    <dbReference type="NCBI Taxonomy" id="46969"/>
    <lineage>
        <taxon>Eukaryota</taxon>
        <taxon>Viridiplantae</taxon>
        <taxon>Streptophyta</taxon>
        <taxon>Embryophyta</taxon>
        <taxon>Tracheophyta</taxon>
        <taxon>Spermatophyta</taxon>
        <taxon>Magnoliopsida</taxon>
        <taxon>Ranunculales</taxon>
        <taxon>Ranunculaceae</taxon>
        <taxon>Thalictroideae</taxon>
        <taxon>Thalictrum</taxon>
    </lineage>
</organism>
<dbReference type="AlphaFoldDB" id="A0A7J6WRQ9"/>
<protein>
    <submittedName>
        <fullName evidence="1">Uncharacterized protein</fullName>
    </submittedName>
</protein>
<reference evidence="1 2" key="1">
    <citation type="submission" date="2020-06" db="EMBL/GenBank/DDBJ databases">
        <title>Transcriptomic and genomic resources for Thalictrum thalictroides and T. hernandezii: Facilitating candidate gene discovery in an emerging model plant lineage.</title>
        <authorList>
            <person name="Arias T."/>
            <person name="Riano-Pachon D.M."/>
            <person name="Di Stilio V.S."/>
        </authorList>
    </citation>
    <scope>NUCLEOTIDE SEQUENCE [LARGE SCALE GENOMIC DNA]</scope>
    <source>
        <strain evidence="2">cv. WT478/WT964</strain>
        <tissue evidence="1">Leaves</tissue>
    </source>
</reference>
<comment type="caution">
    <text evidence="1">The sequence shown here is derived from an EMBL/GenBank/DDBJ whole genome shotgun (WGS) entry which is preliminary data.</text>
</comment>
<name>A0A7J6WRQ9_THATH</name>
<sequence>TVGELETNEIVVNSPPITRPCQELPNISTNYVVDTSNRSHLFQKSCGLSQQPSWNSNQMTNPSNVYHISQVANGLNQPHMHANQLSPNKHIYTSPYLTGYPTMYGINGVFQQTHGMHNNQSNLLSNCQDNNSSFPSRNYSLPVNFMPNYHDASSFQAHDPPGPIKRLEF</sequence>
<evidence type="ECO:0000313" key="2">
    <source>
        <dbReference type="Proteomes" id="UP000554482"/>
    </source>
</evidence>
<dbReference type="Proteomes" id="UP000554482">
    <property type="component" value="Unassembled WGS sequence"/>
</dbReference>
<feature type="non-terminal residue" evidence="1">
    <location>
        <position position="169"/>
    </location>
</feature>
<keyword evidence="2" id="KW-1185">Reference proteome</keyword>
<gene>
    <name evidence="1" type="ORF">FRX31_011611</name>
</gene>